<gene>
    <name evidence="1" type="ORF">VNO78_15331</name>
</gene>
<reference evidence="1 2" key="1">
    <citation type="submission" date="2024-01" db="EMBL/GenBank/DDBJ databases">
        <title>The genomes of 5 underutilized Papilionoideae crops provide insights into root nodulation and disease resistanc.</title>
        <authorList>
            <person name="Jiang F."/>
        </authorList>
    </citation>
    <scope>NUCLEOTIDE SEQUENCE [LARGE SCALE GENOMIC DNA]</scope>
    <source>
        <strain evidence="1">DUOXIRENSHENG_FW03</strain>
        <tissue evidence="1">Leaves</tissue>
    </source>
</reference>
<comment type="caution">
    <text evidence="1">The sequence shown here is derived from an EMBL/GenBank/DDBJ whole genome shotgun (WGS) entry which is preliminary data.</text>
</comment>
<dbReference type="EMBL" id="JAYMYS010000004">
    <property type="protein sequence ID" value="KAK7394792.1"/>
    <property type="molecule type" value="Genomic_DNA"/>
</dbReference>
<accession>A0AAN9SEU0</accession>
<dbReference type="AlphaFoldDB" id="A0AAN9SEU0"/>
<organism evidence="1 2">
    <name type="scientific">Psophocarpus tetragonolobus</name>
    <name type="common">Winged bean</name>
    <name type="synonym">Dolichos tetragonolobus</name>
    <dbReference type="NCBI Taxonomy" id="3891"/>
    <lineage>
        <taxon>Eukaryota</taxon>
        <taxon>Viridiplantae</taxon>
        <taxon>Streptophyta</taxon>
        <taxon>Embryophyta</taxon>
        <taxon>Tracheophyta</taxon>
        <taxon>Spermatophyta</taxon>
        <taxon>Magnoliopsida</taxon>
        <taxon>eudicotyledons</taxon>
        <taxon>Gunneridae</taxon>
        <taxon>Pentapetalae</taxon>
        <taxon>rosids</taxon>
        <taxon>fabids</taxon>
        <taxon>Fabales</taxon>
        <taxon>Fabaceae</taxon>
        <taxon>Papilionoideae</taxon>
        <taxon>50 kb inversion clade</taxon>
        <taxon>NPAAA clade</taxon>
        <taxon>indigoferoid/millettioid clade</taxon>
        <taxon>Phaseoleae</taxon>
        <taxon>Psophocarpus</taxon>
    </lineage>
</organism>
<evidence type="ECO:0000313" key="2">
    <source>
        <dbReference type="Proteomes" id="UP001386955"/>
    </source>
</evidence>
<evidence type="ECO:0000313" key="1">
    <source>
        <dbReference type="EMBL" id="KAK7394792.1"/>
    </source>
</evidence>
<dbReference type="Proteomes" id="UP001386955">
    <property type="component" value="Unassembled WGS sequence"/>
</dbReference>
<protein>
    <submittedName>
        <fullName evidence="1">Uncharacterized protein</fullName>
    </submittedName>
</protein>
<sequence length="104" mass="11560">MSQSSLRKTVHTTLTASATPSIDVSLHRRWTAAPCLCVAELHRCAAFLNRATLVFEGFFVSFETLQEWDLKHLGFKQSSSVINSLRRILLFTQQGTSISSAGVF</sequence>
<name>A0AAN9SEU0_PSOTE</name>
<proteinExistence type="predicted"/>
<keyword evidence="2" id="KW-1185">Reference proteome</keyword>